<gene>
    <name evidence="2" type="ORF">GP2143_11012</name>
</gene>
<dbReference type="eggNOG" id="COG1334">
    <property type="taxonomic scope" value="Bacteria"/>
</dbReference>
<dbReference type="EMBL" id="AAVT01000010">
    <property type="protein sequence ID" value="EAW30098.1"/>
    <property type="molecule type" value="Genomic_DNA"/>
</dbReference>
<keyword evidence="3" id="KW-1185">Reference proteome</keyword>
<evidence type="ECO:0000256" key="1">
    <source>
        <dbReference type="SAM" id="MobiDB-lite"/>
    </source>
</evidence>
<reference evidence="2 3" key="1">
    <citation type="journal article" date="2010" name="J. Bacteriol.">
        <title>Genome sequence of the oligotrophic marine Gammaproteobacterium HTCC2143, isolated from the Oregon Coast.</title>
        <authorList>
            <person name="Oh H.M."/>
            <person name="Kang I."/>
            <person name="Ferriera S."/>
            <person name="Giovannoni S.J."/>
            <person name="Cho J.C."/>
        </authorList>
    </citation>
    <scope>NUCLEOTIDE SEQUENCE [LARGE SCALE GENOMIC DNA]</scope>
    <source>
        <strain evidence="2 3">HTCC2143</strain>
    </source>
</reference>
<dbReference type="STRING" id="247633.GP2143_11012"/>
<keyword evidence="2" id="KW-0969">Cilium</keyword>
<dbReference type="AlphaFoldDB" id="A0YG72"/>
<protein>
    <submittedName>
        <fullName evidence="2">Flagellar protein FlaG protein</fullName>
    </submittedName>
</protein>
<sequence>MINDTVNTGLQQPSRVRTSTSAPADVSQPKFSGTVDPAAQQSEKPKPQELQAAVSKLNDYVQNVQRTLSFSVEEVTGATVVQVFDTETDELIRQMPSEETIKLAASIAEFSASLLVNEQA</sequence>
<dbReference type="SUPFAM" id="SSF160214">
    <property type="entry name" value="FlaG-like"/>
    <property type="match status" value="1"/>
</dbReference>
<dbReference type="InterPro" id="IPR005186">
    <property type="entry name" value="FlaG"/>
</dbReference>
<feature type="region of interest" description="Disordered" evidence="1">
    <location>
        <begin position="1"/>
        <end position="50"/>
    </location>
</feature>
<accession>A0YG72</accession>
<dbReference type="PANTHER" id="PTHR37166:SF1">
    <property type="entry name" value="PROTEIN FLAG"/>
    <property type="match status" value="1"/>
</dbReference>
<keyword evidence="2" id="KW-0282">Flagellum</keyword>
<evidence type="ECO:0000313" key="3">
    <source>
        <dbReference type="Proteomes" id="UP000004931"/>
    </source>
</evidence>
<keyword evidence="2" id="KW-0966">Cell projection</keyword>
<name>A0YG72_9GAMM</name>
<comment type="caution">
    <text evidence="2">The sequence shown here is derived from an EMBL/GenBank/DDBJ whole genome shotgun (WGS) entry which is preliminary data.</text>
</comment>
<proteinExistence type="predicted"/>
<dbReference type="InterPro" id="IPR035924">
    <property type="entry name" value="FlaG-like_sf"/>
</dbReference>
<organism evidence="2 3">
    <name type="scientific">marine gamma proteobacterium HTCC2143</name>
    <dbReference type="NCBI Taxonomy" id="247633"/>
    <lineage>
        <taxon>Bacteria</taxon>
        <taxon>Pseudomonadati</taxon>
        <taxon>Pseudomonadota</taxon>
        <taxon>Gammaproteobacteria</taxon>
        <taxon>Cellvibrionales</taxon>
        <taxon>Spongiibacteraceae</taxon>
        <taxon>BD1-7 clade</taxon>
    </lineage>
</organism>
<dbReference type="PANTHER" id="PTHR37166">
    <property type="entry name" value="PROTEIN FLAG"/>
    <property type="match status" value="1"/>
</dbReference>
<dbReference type="Gene3D" id="3.30.160.170">
    <property type="entry name" value="FlaG-like"/>
    <property type="match status" value="1"/>
</dbReference>
<dbReference type="OrthoDB" id="5741693at2"/>
<dbReference type="Proteomes" id="UP000004931">
    <property type="component" value="Unassembled WGS sequence"/>
</dbReference>
<dbReference type="Pfam" id="PF03646">
    <property type="entry name" value="FlaG"/>
    <property type="match status" value="1"/>
</dbReference>
<feature type="compositionally biased region" description="Polar residues" evidence="1">
    <location>
        <begin position="1"/>
        <end position="22"/>
    </location>
</feature>
<evidence type="ECO:0000313" key="2">
    <source>
        <dbReference type="EMBL" id="EAW30098.1"/>
    </source>
</evidence>